<gene>
    <name evidence="2" type="ORF">F0T03_12125</name>
</gene>
<accession>A0A857EZI7</accession>
<dbReference type="EMBL" id="CP043727">
    <property type="protein sequence ID" value="QHB32843.1"/>
    <property type="molecule type" value="Genomic_DNA"/>
</dbReference>
<organism evidence="2 3">
    <name type="scientific">Yersinia canariae</name>
    <dbReference type="NCBI Taxonomy" id="2607663"/>
    <lineage>
        <taxon>Bacteria</taxon>
        <taxon>Pseudomonadati</taxon>
        <taxon>Pseudomonadota</taxon>
        <taxon>Gammaproteobacteria</taxon>
        <taxon>Enterobacterales</taxon>
        <taxon>Yersiniaceae</taxon>
        <taxon>Yersinia</taxon>
    </lineage>
</organism>
<evidence type="ECO:0000313" key="3">
    <source>
        <dbReference type="Proteomes" id="UP000464402"/>
    </source>
</evidence>
<proteinExistence type="predicted"/>
<dbReference type="RefSeq" id="WP_159678515.1">
    <property type="nucleotide sequence ID" value="NZ_CP043727.1"/>
</dbReference>
<reference evidence="3" key="1">
    <citation type="submission" date="2019-09" db="EMBL/GenBank/DDBJ databases">
        <title>Yersinia canariae sp. nov., isolated from a human yersiniosis case.</title>
        <authorList>
            <person name="Nguyen S.V."/>
            <person name="Greig D."/>
            <person name="Hurley D."/>
            <person name="Cao Y."/>
            <person name="McCabe E."/>
            <person name="Mitchell M."/>
            <person name="Jenkins C."/>
            <person name="Fanning S."/>
        </authorList>
    </citation>
    <scope>NUCLEOTIDE SEQUENCE [LARGE SCALE GENOMIC DNA]</scope>
    <source>
        <strain evidence="3">NCTC 14382</strain>
    </source>
</reference>
<evidence type="ECO:0000256" key="1">
    <source>
        <dbReference type="SAM" id="SignalP"/>
    </source>
</evidence>
<evidence type="ECO:0000313" key="2">
    <source>
        <dbReference type="EMBL" id="QHB32843.1"/>
    </source>
</evidence>
<keyword evidence="3" id="KW-1185">Reference proteome</keyword>
<name>A0A857EZI7_9GAMM</name>
<protein>
    <submittedName>
        <fullName evidence="2">Uncharacterized protein</fullName>
    </submittedName>
</protein>
<dbReference type="AlphaFoldDB" id="A0A857EZI7"/>
<keyword evidence="1" id="KW-0732">Signal</keyword>
<feature type="signal peptide" evidence="1">
    <location>
        <begin position="1"/>
        <end position="20"/>
    </location>
</feature>
<feature type="chain" id="PRO_5032679754" evidence="1">
    <location>
        <begin position="21"/>
        <end position="123"/>
    </location>
</feature>
<sequence>MKNRMLVPVLAGLFCTSTMATKVEGDTLIYQKSDGEIRLSAVPNNDQQAMFSIKTNVGMHACNVKGIASVVANTKDHTTLQWQEGQCKVTLKWGQASVKVTADEECNSYCGMNAGNSLSGTYK</sequence>
<dbReference type="KEGG" id="yca:F0T03_12125"/>
<dbReference type="Proteomes" id="UP000464402">
    <property type="component" value="Chromosome"/>
</dbReference>